<evidence type="ECO:0000313" key="1">
    <source>
        <dbReference type="EMBL" id="KAK4097374.1"/>
    </source>
</evidence>
<dbReference type="AlphaFoldDB" id="A0AAN6PSY2"/>
<reference evidence="1" key="2">
    <citation type="submission" date="2023-05" db="EMBL/GenBank/DDBJ databases">
        <authorList>
            <consortium name="Lawrence Berkeley National Laboratory"/>
            <person name="Steindorff A."/>
            <person name="Hensen N."/>
            <person name="Bonometti L."/>
            <person name="Westerberg I."/>
            <person name="Brannstrom I.O."/>
            <person name="Guillou S."/>
            <person name="Cros-Aarteil S."/>
            <person name="Calhoun S."/>
            <person name="Haridas S."/>
            <person name="Kuo A."/>
            <person name="Mondo S."/>
            <person name="Pangilinan J."/>
            <person name="Riley R."/>
            <person name="Labutti K."/>
            <person name="Andreopoulos B."/>
            <person name="Lipzen A."/>
            <person name="Chen C."/>
            <person name="Yanf M."/>
            <person name="Daum C."/>
            <person name="Ng V."/>
            <person name="Clum A."/>
            <person name="Ohm R."/>
            <person name="Martin F."/>
            <person name="Silar P."/>
            <person name="Natvig D."/>
            <person name="Lalanne C."/>
            <person name="Gautier V."/>
            <person name="Ament-Velasquez S.L."/>
            <person name="Kruys A."/>
            <person name="Hutchinson M.I."/>
            <person name="Powell A.J."/>
            <person name="Barry K."/>
            <person name="Miller A.N."/>
            <person name="Grigoriev I.V."/>
            <person name="Debuchy R."/>
            <person name="Gladieux P."/>
            <person name="Thoren M.H."/>
            <person name="Johannesson H."/>
        </authorList>
    </citation>
    <scope>NUCLEOTIDE SEQUENCE</scope>
    <source>
        <strain evidence="1">CBS 757.83</strain>
    </source>
</reference>
<reference evidence="1" key="1">
    <citation type="journal article" date="2023" name="Mol. Phylogenet. Evol.">
        <title>Genome-scale phylogeny and comparative genomics of the fungal order Sordariales.</title>
        <authorList>
            <person name="Hensen N."/>
            <person name="Bonometti L."/>
            <person name="Westerberg I."/>
            <person name="Brannstrom I.O."/>
            <person name="Guillou S."/>
            <person name="Cros-Aarteil S."/>
            <person name="Calhoun S."/>
            <person name="Haridas S."/>
            <person name="Kuo A."/>
            <person name="Mondo S."/>
            <person name="Pangilinan J."/>
            <person name="Riley R."/>
            <person name="LaButti K."/>
            <person name="Andreopoulos B."/>
            <person name="Lipzen A."/>
            <person name="Chen C."/>
            <person name="Yan M."/>
            <person name="Daum C."/>
            <person name="Ng V."/>
            <person name="Clum A."/>
            <person name="Steindorff A."/>
            <person name="Ohm R.A."/>
            <person name="Martin F."/>
            <person name="Silar P."/>
            <person name="Natvig D.O."/>
            <person name="Lalanne C."/>
            <person name="Gautier V."/>
            <person name="Ament-Velasquez S.L."/>
            <person name="Kruys A."/>
            <person name="Hutchinson M.I."/>
            <person name="Powell A.J."/>
            <person name="Barry K."/>
            <person name="Miller A.N."/>
            <person name="Grigoriev I.V."/>
            <person name="Debuchy R."/>
            <person name="Gladieux P."/>
            <person name="Hiltunen Thoren M."/>
            <person name="Johannesson H."/>
        </authorList>
    </citation>
    <scope>NUCLEOTIDE SEQUENCE</scope>
    <source>
        <strain evidence="1">CBS 757.83</strain>
    </source>
</reference>
<evidence type="ECO:0000313" key="2">
    <source>
        <dbReference type="Proteomes" id="UP001305647"/>
    </source>
</evidence>
<proteinExistence type="predicted"/>
<gene>
    <name evidence="1" type="ORF">N658DRAFT_291553</name>
</gene>
<protein>
    <submittedName>
        <fullName evidence="1">Uncharacterized protein</fullName>
    </submittedName>
</protein>
<dbReference type="Proteomes" id="UP001305647">
    <property type="component" value="Unassembled WGS sequence"/>
</dbReference>
<organism evidence="1 2">
    <name type="scientific">Parathielavia hyrcaniae</name>
    <dbReference type="NCBI Taxonomy" id="113614"/>
    <lineage>
        <taxon>Eukaryota</taxon>
        <taxon>Fungi</taxon>
        <taxon>Dikarya</taxon>
        <taxon>Ascomycota</taxon>
        <taxon>Pezizomycotina</taxon>
        <taxon>Sordariomycetes</taxon>
        <taxon>Sordariomycetidae</taxon>
        <taxon>Sordariales</taxon>
        <taxon>Chaetomiaceae</taxon>
        <taxon>Parathielavia</taxon>
    </lineage>
</organism>
<accession>A0AAN6PSY2</accession>
<dbReference type="EMBL" id="MU863676">
    <property type="protein sequence ID" value="KAK4097374.1"/>
    <property type="molecule type" value="Genomic_DNA"/>
</dbReference>
<keyword evidence="2" id="KW-1185">Reference proteome</keyword>
<sequence length="75" mass="8914">MRTSCICYVLDLCTERALGPHLHKTWSHAHTLDRHLGFSTSYRHNYRKPICRFVNMTSATSWRHPTIHHPSRRTE</sequence>
<comment type="caution">
    <text evidence="1">The sequence shown here is derived from an EMBL/GenBank/DDBJ whole genome shotgun (WGS) entry which is preliminary data.</text>
</comment>
<name>A0AAN6PSY2_9PEZI</name>